<dbReference type="AlphaFoldDB" id="A0A6J4RXE3"/>
<feature type="compositionally biased region" description="Basic and acidic residues" evidence="1">
    <location>
        <begin position="1"/>
        <end position="10"/>
    </location>
</feature>
<feature type="compositionally biased region" description="Basic residues" evidence="1">
    <location>
        <begin position="66"/>
        <end position="88"/>
    </location>
</feature>
<feature type="region of interest" description="Disordered" evidence="1">
    <location>
        <begin position="1"/>
        <end position="159"/>
    </location>
</feature>
<feature type="compositionally biased region" description="Basic and acidic residues" evidence="1">
    <location>
        <begin position="42"/>
        <end position="51"/>
    </location>
</feature>
<gene>
    <name evidence="2" type="ORF">AVDCRST_MAG65-1245</name>
</gene>
<feature type="compositionally biased region" description="Low complexity" evidence="1">
    <location>
        <begin position="89"/>
        <end position="104"/>
    </location>
</feature>
<name>A0A6J4RXE3_9ACTN</name>
<reference evidence="2" key="1">
    <citation type="submission" date="2020-02" db="EMBL/GenBank/DDBJ databases">
        <authorList>
            <person name="Meier V. D."/>
        </authorList>
    </citation>
    <scope>NUCLEOTIDE SEQUENCE</scope>
    <source>
        <strain evidence="2">AVDCRST_MAG65</strain>
    </source>
</reference>
<feature type="compositionally biased region" description="Basic and acidic residues" evidence="1">
    <location>
        <begin position="123"/>
        <end position="132"/>
    </location>
</feature>
<sequence>DQRAHSRGPADHAGPCRGRQRRPPGAVGSRGRARLRRRGGRRHEDGRDRGLHQCRGARLRAGGGHARGRHGHRRGRPHHRRPRPRGRHPPAQQHAPHAGAGARAPADRRPVGCLRAARKQRRGDRGPHDLRLRSRQRSGRREPRARHRGPRRQVGSRGL</sequence>
<feature type="compositionally biased region" description="Basic residues" evidence="1">
    <location>
        <begin position="31"/>
        <end position="41"/>
    </location>
</feature>
<feature type="non-terminal residue" evidence="2">
    <location>
        <position position="1"/>
    </location>
</feature>
<protein>
    <submittedName>
        <fullName evidence="2">Uncharacterized protein</fullName>
    </submittedName>
</protein>
<organism evidence="2">
    <name type="scientific">uncultured Solirubrobacteraceae bacterium</name>
    <dbReference type="NCBI Taxonomy" id="1162706"/>
    <lineage>
        <taxon>Bacteria</taxon>
        <taxon>Bacillati</taxon>
        <taxon>Actinomycetota</taxon>
        <taxon>Thermoleophilia</taxon>
        <taxon>Solirubrobacterales</taxon>
        <taxon>Solirubrobacteraceae</taxon>
        <taxon>environmental samples</taxon>
    </lineage>
</organism>
<evidence type="ECO:0000256" key="1">
    <source>
        <dbReference type="SAM" id="MobiDB-lite"/>
    </source>
</evidence>
<feature type="compositionally biased region" description="Basic residues" evidence="1">
    <location>
        <begin position="133"/>
        <end position="151"/>
    </location>
</feature>
<accession>A0A6J4RXE3</accession>
<evidence type="ECO:0000313" key="2">
    <source>
        <dbReference type="EMBL" id="CAA9477695.1"/>
    </source>
</evidence>
<proteinExistence type="predicted"/>
<feature type="non-terminal residue" evidence="2">
    <location>
        <position position="159"/>
    </location>
</feature>
<dbReference type="EMBL" id="CADCVL010000210">
    <property type="protein sequence ID" value="CAA9477695.1"/>
    <property type="molecule type" value="Genomic_DNA"/>
</dbReference>